<dbReference type="InterPro" id="IPR013604">
    <property type="entry name" value="7TM_chemorcpt"/>
</dbReference>
<dbReference type="GO" id="GO:0030424">
    <property type="term" value="C:axon"/>
    <property type="evidence" value="ECO:0007669"/>
    <property type="project" value="TreeGrafter"/>
</dbReference>
<feature type="transmembrane region" description="Helical" evidence="8">
    <location>
        <begin position="45"/>
        <end position="62"/>
    </location>
</feature>
<dbReference type="GO" id="GO:0007165">
    <property type="term" value="P:signal transduction"/>
    <property type="evidence" value="ECO:0007669"/>
    <property type="project" value="UniProtKB-KW"/>
</dbReference>
<dbReference type="GO" id="GO:0050909">
    <property type="term" value="P:sensory perception of taste"/>
    <property type="evidence" value="ECO:0007669"/>
    <property type="project" value="InterPro"/>
</dbReference>
<evidence type="ECO:0000256" key="7">
    <source>
        <dbReference type="ARBA" id="ARBA00023224"/>
    </source>
</evidence>
<keyword evidence="6 8" id="KW-0675">Receptor</keyword>
<evidence type="ECO:0000313" key="10">
    <source>
        <dbReference type="Proteomes" id="UP001168821"/>
    </source>
</evidence>
<feature type="transmembrane region" description="Helical" evidence="8">
    <location>
        <begin position="179"/>
        <end position="196"/>
    </location>
</feature>
<feature type="transmembrane region" description="Helical" evidence="8">
    <location>
        <begin position="137"/>
        <end position="159"/>
    </location>
</feature>
<dbReference type="Pfam" id="PF08395">
    <property type="entry name" value="7tm_7"/>
    <property type="match status" value="1"/>
</dbReference>
<feature type="transmembrane region" description="Helical" evidence="8">
    <location>
        <begin position="82"/>
        <end position="106"/>
    </location>
</feature>
<dbReference type="Proteomes" id="UP001168821">
    <property type="component" value="Unassembled WGS sequence"/>
</dbReference>
<evidence type="ECO:0000256" key="4">
    <source>
        <dbReference type="ARBA" id="ARBA00022989"/>
    </source>
</evidence>
<comment type="subcellular location">
    <subcellularLocation>
        <location evidence="1 8">Cell membrane</location>
        <topology evidence="1 8">Multi-pass membrane protein</topology>
    </subcellularLocation>
</comment>
<organism evidence="9 10">
    <name type="scientific">Zophobas morio</name>
    <dbReference type="NCBI Taxonomy" id="2755281"/>
    <lineage>
        <taxon>Eukaryota</taxon>
        <taxon>Metazoa</taxon>
        <taxon>Ecdysozoa</taxon>
        <taxon>Arthropoda</taxon>
        <taxon>Hexapoda</taxon>
        <taxon>Insecta</taxon>
        <taxon>Pterygota</taxon>
        <taxon>Neoptera</taxon>
        <taxon>Endopterygota</taxon>
        <taxon>Coleoptera</taxon>
        <taxon>Polyphaga</taxon>
        <taxon>Cucujiformia</taxon>
        <taxon>Tenebrionidae</taxon>
        <taxon>Zophobas</taxon>
    </lineage>
</organism>
<dbReference type="GO" id="GO:0043025">
    <property type="term" value="C:neuronal cell body"/>
    <property type="evidence" value="ECO:0007669"/>
    <property type="project" value="TreeGrafter"/>
</dbReference>
<accession>A0AA38I2H7</accession>
<evidence type="ECO:0000256" key="2">
    <source>
        <dbReference type="ARBA" id="ARBA00022475"/>
    </source>
</evidence>
<keyword evidence="4 8" id="KW-1133">Transmembrane helix</keyword>
<keyword evidence="10" id="KW-1185">Reference proteome</keyword>
<keyword evidence="5 8" id="KW-0472">Membrane</keyword>
<keyword evidence="3 8" id="KW-0812">Transmembrane</keyword>
<name>A0AA38I2H7_9CUCU</name>
<dbReference type="PANTHER" id="PTHR21143">
    <property type="entry name" value="INVERTEBRATE GUSTATORY RECEPTOR"/>
    <property type="match status" value="1"/>
</dbReference>
<dbReference type="EMBL" id="JALNTZ010000006">
    <property type="protein sequence ID" value="KAJ3647914.1"/>
    <property type="molecule type" value="Genomic_DNA"/>
</dbReference>
<sequence>MKIHREPKQDIQSLRTLCSYLDFILVTPWYDFNKNSAYKPTIKKIYGCFFIAAKLTWWLFTIKYSIETYDKYKTALLSQKLGYIFIVSTLTIQCFLTIITSTFCGIKHWKTLFTNVEIFDSRINIREKVKMTPSKQLICSSIFQQAISLVLCLYVLYVFAVRLRTPLWKSLCLTMPLELLSEMWTLLLMNVINDVIKRRYQILNIKLVEVLRGVKVVQELENVVECYQMLAETVEAFNRIFSYQMLLFIFHSGVQLIHCLNFGFVNSVTGGPTYYLTYLSNVFCLFVGSYNFLLFVLSLDSTTREARKFIEICYKAQRWFKIQSEKVTALIKLTNYSEYFMREFSACDFFVIKKSLIFSLIGHIATYYIIAIQFNQS</sequence>
<feature type="transmembrane region" description="Helical" evidence="8">
    <location>
        <begin position="245"/>
        <end position="264"/>
    </location>
</feature>
<comment type="caution">
    <text evidence="9">The sequence shown here is derived from an EMBL/GenBank/DDBJ whole genome shotgun (WGS) entry which is preliminary data.</text>
</comment>
<evidence type="ECO:0000313" key="9">
    <source>
        <dbReference type="EMBL" id="KAJ3647914.1"/>
    </source>
</evidence>
<protein>
    <recommendedName>
        <fullName evidence="8">Gustatory receptor</fullName>
    </recommendedName>
</protein>
<comment type="similarity">
    <text evidence="8">Belongs to the insect chemoreceptor superfamily. Gustatory receptor (GR) family.</text>
</comment>
<evidence type="ECO:0000256" key="5">
    <source>
        <dbReference type="ARBA" id="ARBA00023136"/>
    </source>
</evidence>
<proteinExistence type="inferred from homology"/>
<evidence type="ECO:0000256" key="1">
    <source>
        <dbReference type="ARBA" id="ARBA00004651"/>
    </source>
</evidence>
<evidence type="ECO:0000256" key="8">
    <source>
        <dbReference type="RuleBase" id="RU363108"/>
    </source>
</evidence>
<comment type="function">
    <text evidence="8">Gustatory receptor which mediates acceptance or avoidance behavior, depending on its substrates.</text>
</comment>
<feature type="transmembrane region" description="Helical" evidence="8">
    <location>
        <begin position="356"/>
        <end position="374"/>
    </location>
</feature>
<dbReference type="AlphaFoldDB" id="A0AA38I2H7"/>
<gene>
    <name evidence="9" type="ORF">Zmor_019763</name>
</gene>
<keyword evidence="7 8" id="KW-0807">Transducer</keyword>
<dbReference type="GO" id="GO:0008049">
    <property type="term" value="P:male courtship behavior"/>
    <property type="evidence" value="ECO:0007669"/>
    <property type="project" value="TreeGrafter"/>
</dbReference>
<dbReference type="PANTHER" id="PTHR21143:SF104">
    <property type="entry name" value="GUSTATORY RECEPTOR 8A-RELATED"/>
    <property type="match status" value="1"/>
</dbReference>
<dbReference type="GO" id="GO:0030425">
    <property type="term" value="C:dendrite"/>
    <property type="evidence" value="ECO:0007669"/>
    <property type="project" value="TreeGrafter"/>
</dbReference>
<dbReference type="GO" id="GO:0007635">
    <property type="term" value="P:chemosensory behavior"/>
    <property type="evidence" value="ECO:0007669"/>
    <property type="project" value="TreeGrafter"/>
</dbReference>
<dbReference type="GO" id="GO:0005886">
    <property type="term" value="C:plasma membrane"/>
    <property type="evidence" value="ECO:0007669"/>
    <property type="project" value="UniProtKB-SubCell"/>
</dbReference>
<evidence type="ECO:0000256" key="6">
    <source>
        <dbReference type="ARBA" id="ARBA00023170"/>
    </source>
</evidence>
<keyword evidence="2 8" id="KW-1003">Cell membrane</keyword>
<evidence type="ECO:0000256" key="3">
    <source>
        <dbReference type="ARBA" id="ARBA00022692"/>
    </source>
</evidence>
<feature type="transmembrane region" description="Helical" evidence="8">
    <location>
        <begin position="276"/>
        <end position="299"/>
    </location>
</feature>
<reference evidence="9" key="1">
    <citation type="journal article" date="2023" name="G3 (Bethesda)">
        <title>Whole genome assemblies of Zophobas morio and Tenebrio molitor.</title>
        <authorList>
            <person name="Kaur S."/>
            <person name="Stinson S.A."/>
            <person name="diCenzo G.C."/>
        </authorList>
    </citation>
    <scope>NUCLEOTIDE SEQUENCE</scope>
    <source>
        <strain evidence="9">QUZm001</strain>
    </source>
</reference>